<dbReference type="AlphaFoldDB" id="A0A5C6N0R1"/>
<name>A0A5C6N0R1_9TELE</name>
<dbReference type="PROSITE" id="PS00028">
    <property type="entry name" value="ZINC_FINGER_C2H2_1"/>
    <property type="match status" value="1"/>
</dbReference>
<accession>A0A5C6N0R1</accession>
<comment type="caution">
    <text evidence="3">The sequence shown here is derived from an EMBL/GenBank/DDBJ whole genome shotgun (WGS) entry which is preliminary data.</text>
</comment>
<feature type="region of interest" description="Disordered" evidence="1">
    <location>
        <begin position="233"/>
        <end position="255"/>
    </location>
</feature>
<dbReference type="EMBL" id="RHFK02000018">
    <property type="protein sequence ID" value="TWW60298.1"/>
    <property type="molecule type" value="Genomic_DNA"/>
</dbReference>
<dbReference type="GO" id="GO:0016779">
    <property type="term" value="F:nucleotidyltransferase activity"/>
    <property type="evidence" value="ECO:0007669"/>
    <property type="project" value="UniProtKB-KW"/>
</dbReference>
<proteinExistence type="predicted"/>
<protein>
    <submittedName>
        <fullName evidence="3">Terminal uridylyltransferase 7</fullName>
    </submittedName>
</protein>
<evidence type="ECO:0000313" key="4">
    <source>
        <dbReference type="Proteomes" id="UP000324091"/>
    </source>
</evidence>
<feature type="compositionally biased region" description="Polar residues" evidence="1">
    <location>
        <begin position="30"/>
        <end position="40"/>
    </location>
</feature>
<keyword evidence="3" id="KW-0808">Transferase</keyword>
<dbReference type="Proteomes" id="UP000324091">
    <property type="component" value="Chromosome 5"/>
</dbReference>
<reference evidence="3 4" key="1">
    <citation type="submission" date="2019-04" db="EMBL/GenBank/DDBJ databases">
        <title>Chromosome genome assembly for Takifugu flavidus.</title>
        <authorList>
            <person name="Xiao S."/>
        </authorList>
    </citation>
    <scope>NUCLEOTIDE SEQUENCE [LARGE SCALE GENOMIC DNA]</scope>
    <source>
        <strain evidence="3">HTHZ2018</strain>
        <tissue evidence="3">Muscle</tissue>
    </source>
</reference>
<sequence length="255" mass="29168">MENSGRPYRARKGGWERGAAAADKAENWRTQDQGQGQSYRPNAKNPGGPYRASPRKGGQGPLSSSPGGFRSGQSSAQKDDPRWFPGLDNMSGSLEDSWREWPHQQRWRRTSQGEGPYEDRDPDRDRNQEAFSEGKRWKNRNRKKTFEEHRGSEESNLSAKDLRQQLQAEKRLNKEEIYPVKKRPHVNSGALYTCALCDILLESLAHAFRHIRDKRHKKKAKEKLEQVMLIEIRPPGPQQASAVTAARRPRSRSTA</sequence>
<dbReference type="InterPro" id="IPR013087">
    <property type="entry name" value="Znf_C2H2_type"/>
</dbReference>
<feature type="compositionally biased region" description="Basic and acidic residues" evidence="1">
    <location>
        <begin position="117"/>
        <end position="136"/>
    </location>
</feature>
<keyword evidence="4" id="KW-1185">Reference proteome</keyword>
<evidence type="ECO:0000313" key="3">
    <source>
        <dbReference type="EMBL" id="TWW60298.1"/>
    </source>
</evidence>
<gene>
    <name evidence="3" type="ORF">D4764_05G0003880</name>
</gene>
<dbReference type="SUPFAM" id="SSF57667">
    <property type="entry name" value="beta-beta-alpha zinc fingers"/>
    <property type="match status" value="1"/>
</dbReference>
<evidence type="ECO:0000256" key="1">
    <source>
        <dbReference type="SAM" id="MobiDB-lite"/>
    </source>
</evidence>
<keyword evidence="3" id="KW-0548">Nucleotidyltransferase</keyword>
<feature type="region of interest" description="Disordered" evidence="1">
    <location>
        <begin position="1"/>
        <end position="161"/>
    </location>
</feature>
<organism evidence="3 4">
    <name type="scientific">Takifugu flavidus</name>
    <name type="common">sansaifugu</name>
    <dbReference type="NCBI Taxonomy" id="433684"/>
    <lineage>
        <taxon>Eukaryota</taxon>
        <taxon>Metazoa</taxon>
        <taxon>Chordata</taxon>
        <taxon>Craniata</taxon>
        <taxon>Vertebrata</taxon>
        <taxon>Euteleostomi</taxon>
        <taxon>Actinopterygii</taxon>
        <taxon>Neopterygii</taxon>
        <taxon>Teleostei</taxon>
        <taxon>Neoteleostei</taxon>
        <taxon>Acanthomorphata</taxon>
        <taxon>Eupercaria</taxon>
        <taxon>Tetraodontiformes</taxon>
        <taxon>Tetradontoidea</taxon>
        <taxon>Tetraodontidae</taxon>
        <taxon>Takifugu</taxon>
    </lineage>
</organism>
<evidence type="ECO:0000259" key="2">
    <source>
        <dbReference type="PROSITE" id="PS00028"/>
    </source>
</evidence>
<dbReference type="InterPro" id="IPR036236">
    <property type="entry name" value="Znf_C2H2_sf"/>
</dbReference>
<feature type="domain" description="C2H2-type" evidence="2">
    <location>
        <begin position="194"/>
        <end position="216"/>
    </location>
</feature>
<feature type="compositionally biased region" description="Basic and acidic residues" evidence="1">
    <location>
        <begin position="144"/>
        <end position="153"/>
    </location>
</feature>